<comment type="caution">
    <text evidence="2">The sequence shown here is derived from an EMBL/GenBank/DDBJ whole genome shotgun (WGS) entry which is preliminary data.</text>
</comment>
<dbReference type="EMBL" id="RSDW01000001">
    <property type="protein sequence ID" value="RSL15502.1"/>
    <property type="molecule type" value="Genomic_DNA"/>
</dbReference>
<evidence type="ECO:0000313" key="2">
    <source>
        <dbReference type="EMBL" id="RSL15502.1"/>
    </source>
</evidence>
<protein>
    <submittedName>
        <fullName evidence="2">Uncharacterized protein</fullName>
    </submittedName>
</protein>
<feature type="chain" id="PRO_5018701447" evidence="1">
    <location>
        <begin position="20"/>
        <end position="201"/>
    </location>
</feature>
<dbReference type="Proteomes" id="UP000269669">
    <property type="component" value="Unassembled WGS sequence"/>
</dbReference>
<gene>
    <name evidence="2" type="ORF">EDE15_0992</name>
</gene>
<dbReference type="OrthoDB" id="9855478at2"/>
<evidence type="ECO:0000256" key="1">
    <source>
        <dbReference type="SAM" id="SignalP"/>
    </source>
</evidence>
<evidence type="ECO:0000313" key="3">
    <source>
        <dbReference type="Proteomes" id="UP000269669"/>
    </source>
</evidence>
<accession>A0A3R9Q830</accession>
<reference evidence="2 3" key="1">
    <citation type="submission" date="2018-12" db="EMBL/GenBank/DDBJ databases">
        <title>Sequencing of bacterial isolates from soil warming experiment in Harvard Forest, Massachusetts, USA.</title>
        <authorList>
            <person name="Deangelis K."/>
        </authorList>
    </citation>
    <scope>NUCLEOTIDE SEQUENCE [LARGE SCALE GENOMIC DNA]</scope>
    <source>
        <strain evidence="2 3">EB153</strain>
    </source>
</reference>
<keyword evidence="3" id="KW-1185">Reference proteome</keyword>
<sequence length="201" mass="22545">MTRTAPAALLTLISICLPAQDNTVPAPEPVAFSLVEGSTDLSPHGINASSCISVTSNGHFHIEMRFQQLPQDYATLHIYESSLDDFQMQRLKNLLNSQSIRDLAPYTHPITPMLGRYFSEVYVHIPREHTSQNIGYLMWDEQTATPNASPESTPAAIKEEWRSARTTLVPLVQWFHEVEGMKWPEVPASRSNLCGLNLGNW</sequence>
<dbReference type="AlphaFoldDB" id="A0A3R9Q830"/>
<proteinExistence type="predicted"/>
<feature type="signal peptide" evidence="1">
    <location>
        <begin position="1"/>
        <end position="19"/>
    </location>
</feature>
<name>A0A3R9Q830_9BACT</name>
<keyword evidence="1" id="KW-0732">Signal</keyword>
<organism evidence="2 3">
    <name type="scientific">Edaphobacter aggregans</name>
    <dbReference type="NCBI Taxonomy" id="570835"/>
    <lineage>
        <taxon>Bacteria</taxon>
        <taxon>Pseudomonadati</taxon>
        <taxon>Acidobacteriota</taxon>
        <taxon>Terriglobia</taxon>
        <taxon>Terriglobales</taxon>
        <taxon>Acidobacteriaceae</taxon>
        <taxon>Edaphobacter</taxon>
    </lineage>
</organism>
<dbReference type="RefSeq" id="WP_125484236.1">
    <property type="nucleotide sequence ID" value="NZ_RSDW01000001.1"/>
</dbReference>